<comment type="caution">
    <text evidence="2">The sequence shown here is derived from an EMBL/GenBank/DDBJ whole genome shotgun (WGS) entry which is preliminary data.</text>
</comment>
<keyword evidence="1" id="KW-0812">Transmembrane</keyword>
<gene>
    <name evidence="2" type="ORF">PSACC_00188</name>
</gene>
<evidence type="ECO:0000313" key="2">
    <source>
        <dbReference type="EMBL" id="PJF20017.1"/>
    </source>
</evidence>
<protein>
    <submittedName>
        <fullName evidence="2">Uncharacterized protein</fullName>
    </submittedName>
</protein>
<accession>A0A2H9TQJ8</accession>
<keyword evidence="1" id="KW-0472">Membrane</keyword>
<keyword evidence="3" id="KW-1185">Reference proteome</keyword>
<name>A0A2H9TQJ8_9FUNG</name>
<proteinExistence type="predicted"/>
<organism evidence="2 3">
    <name type="scientific">Paramicrosporidium saccamoebae</name>
    <dbReference type="NCBI Taxonomy" id="1246581"/>
    <lineage>
        <taxon>Eukaryota</taxon>
        <taxon>Fungi</taxon>
        <taxon>Fungi incertae sedis</taxon>
        <taxon>Cryptomycota</taxon>
        <taxon>Cryptomycota incertae sedis</taxon>
        <taxon>Paramicrosporidium</taxon>
    </lineage>
</organism>
<dbReference type="Proteomes" id="UP000240830">
    <property type="component" value="Unassembled WGS sequence"/>
</dbReference>
<keyword evidence="1" id="KW-1133">Transmembrane helix</keyword>
<dbReference type="AlphaFoldDB" id="A0A2H9TQJ8"/>
<reference evidence="2 3" key="1">
    <citation type="submission" date="2016-10" db="EMBL/GenBank/DDBJ databases">
        <title>The genome of Paramicrosporidium saccamoebae is the missing link in understanding Cryptomycota and Microsporidia evolution.</title>
        <authorList>
            <person name="Quandt C.A."/>
            <person name="Beaudet D."/>
            <person name="Corsaro D."/>
            <person name="Michel R."/>
            <person name="Corradi N."/>
            <person name="James T."/>
        </authorList>
    </citation>
    <scope>NUCLEOTIDE SEQUENCE [LARGE SCALE GENOMIC DNA]</scope>
    <source>
        <strain evidence="2 3">KSL3</strain>
    </source>
</reference>
<dbReference type="EMBL" id="MTSL01000014">
    <property type="protein sequence ID" value="PJF20017.1"/>
    <property type="molecule type" value="Genomic_DNA"/>
</dbReference>
<evidence type="ECO:0000313" key="3">
    <source>
        <dbReference type="Proteomes" id="UP000240830"/>
    </source>
</evidence>
<evidence type="ECO:0000256" key="1">
    <source>
        <dbReference type="SAM" id="Phobius"/>
    </source>
</evidence>
<sequence>MIGALLLCLALVHGLRVRTTPAGLYYGIPKGSRVAIFSTGQYKFPSMQEILLRLLQTRDFRFSDDYTLSRLPNGAAKALLQRFFSTKGLHALVFPFRLVCRTPFMVNFIGRHLLQYQPGVIRLADNQSAFNSDRMEIIFSKLGRDGLRLGDVFAAQQALRLGYLPFSQDRGLLKCIAHVVLDLDTSRIWSACQNHYQVVGVCATLYPTARQLLEDTVEMMPQVEQTFWHSMLLIILLRGTTRDDRSLVRRFLLEFFLRNNVDNIPLFLLEQIVLTCSEQNLKINAGSNRRLAVEMRKIRTRFPLLRSIGGNVMDYVYCWSQYLHTIGGHVLQVSSSVQRMDDLILWWADYDCLEEVLLVNPILPHALRIQNDKGTIQCRTMYCLLQTLTEIFNDHTRIVQIISNPRGRHDMNQPYVVLKAFARTILSNILFLGSVNFKVPRGALTWLERADAYDPLIFKLLHGLCHFTKMIQYVPLNLTMQMPRMKSSFVPSIVMVVMVFSLLIHDVSDG</sequence>
<feature type="transmembrane region" description="Helical" evidence="1">
    <location>
        <begin position="488"/>
        <end position="505"/>
    </location>
</feature>